<dbReference type="AlphaFoldDB" id="A0A6G9QMX4"/>
<dbReference type="KEGG" id="saes:HBH39_16175"/>
<gene>
    <name evidence="2" type="ORF">HBH39_16175</name>
</gene>
<keyword evidence="3" id="KW-1185">Reference proteome</keyword>
<dbReference type="RefSeq" id="WP_167679688.1">
    <property type="nucleotide sequence ID" value="NZ_CP050313.1"/>
</dbReference>
<organism evidence="2 3">
    <name type="scientific">Shewanella aestuarii</name>
    <dbReference type="NCBI Taxonomy" id="1028752"/>
    <lineage>
        <taxon>Bacteria</taxon>
        <taxon>Pseudomonadati</taxon>
        <taxon>Pseudomonadota</taxon>
        <taxon>Gammaproteobacteria</taxon>
        <taxon>Alteromonadales</taxon>
        <taxon>Shewanellaceae</taxon>
        <taxon>Shewanella</taxon>
    </lineage>
</organism>
<evidence type="ECO:0000256" key="1">
    <source>
        <dbReference type="SAM" id="SignalP"/>
    </source>
</evidence>
<feature type="chain" id="PRO_5026166738" evidence="1">
    <location>
        <begin position="37"/>
        <end position="121"/>
    </location>
</feature>
<keyword evidence="1" id="KW-0732">Signal</keyword>
<protein>
    <submittedName>
        <fullName evidence="2">Uncharacterized protein</fullName>
    </submittedName>
</protein>
<evidence type="ECO:0000313" key="3">
    <source>
        <dbReference type="Proteomes" id="UP000502608"/>
    </source>
</evidence>
<dbReference type="Proteomes" id="UP000502608">
    <property type="component" value="Chromosome"/>
</dbReference>
<feature type="signal peptide" evidence="1">
    <location>
        <begin position="1"/>
        <end position="36"/>
    </location>
</feature>
<evidence type="ECO:0000313" key="2">
    <source>
        <dbReference type="EMBL" id="QIR15832.1"/>
    </source>
</evidence>
<accession>A0A6G9QMX4</accession>
<sequence length="121" mass="13638">MEQRPHRLLTRFRTKPMKSVSVLLATTSLLMISSFALPTSTHSNATQACVCKSDTTYNTSLPSNHPTNRCATQQHDVSWKNWITGNSRSGQFHFIDLIELLYGHKDKPLSDIPTPSKPEQL</sequence>
<proteinExistence type="predicted"/>
<name>A0A6G9QMX4_9GAMM</name>
<reference evidence="2 3" key="1">
    <citation type="submission" date="2020-03" db="EMBL/GenBank/DDBJ databases">
        <title>Complete genome sequence of Shewanella sp.</title>
        <authorList>
            <person name="Kim Y.-S."/>
            <person name="Kim S.-J."/>
            <person name="Jung H.-K."/>
            <person name="Kim K.-H."/>
        </authorList>
    </citation>
    <scope>NUCLEOTIDE SEQUENCE [LARGE SCALE GENOMIC DNA]</scope>
    <source>
        <strain evidence="2 3">PN3F2</strain>
    </source>
</reference>
<dbReference type="EMBL" id="CP050313">
    <property type="protein sequence ID" value="QIR15832.1"/>
    <property type="molecule type" value="Genomic_DNA"/>
</dbReference>